<organism evidence="2 3">
    <name type="scientific">Raoultella terrigena</name>
    <name type="common">Klebsiella terrigena</name>
    <dbReference type="NCBI Taxonomy" id="577"/>
    <lineage>
        <taxon>Bacteria</taxon>
        <taxon>Pseudomonadati</taxon>
        <taxon>Pseudomonadota</taxon>
        <taxon>Gammaproteobacteria</taxon>
        <taxon>Enterobacterales</taxon>
        <taxon>Enterobacteriaceae</taxon>
        <taxon>Klebsiella/Raoultella group</taxon>
        <taxon>Raoultella</taxon>
    </lineage>
</organism>
<feature type="transmembrane region" description="Helical" evidence="1">
    <location>
        <begin position="53"/>
        <end position="75"/>
    </location>
</feature>
<dbReference type="PANTHER" id="PTHR32063">
    <property type="match status" value="1"/>
</dbReference>
<keyword evidence="1" id="KW-0472">Membrane</keyword>
<evidence type="ECO:0000313" key="2">
    <source>
        <dbReference type="EMBL" id="VTN11015.1"/>
    </source>
</evidence>
<keyword evidence="1" id="KW-0812">Transmembrane</keyword>
<accession>A0A4U9D5H0</accession>
<keyword evidence="1" id="KW-1133">Transmembrane helix</keyword>
<evidence type="ECO:0000256" key="1">
    <source>
        <dbReference type="SAM" id="Phobius"/>
    </source>
</evidence>
<dbReference type="InterPro" id="IPR001036">
    <property type="entry name" value="Acrflvin-R"/>
</dbReference>
<feature type="transmembrane region" description="Helical" evidence="1">
    <location>
        <begin position="21"/>
        <end position="41"/>
    </location>
</feature>
<dbReference type="EMBL" id="CABDVU010000001">
    <property type="protein sequence ID" value="VTN11015.1"/>
    <property type="molecule type" value="Genomic_DNA"/>
</dbReference>
<dbReference type="Proteomes" id="UP000339249">
    <property type="component" value="Unassembled WGS sequence"/>
</dbReference>
<evidence type="ECO:0000313" key="3">
    <source>
        <dbReference type="Proteomes" id="UP000339249"/>
    </source>
</evidence>
<dbReference type="AlphaFoldDB" id="A0A4U9D5H0"/>
<reference evidence="2 3" key="1">
    <citation type="submission" date="2019-04" db="EMBL/GenBank/DDBJ databases">
        <authorList>
            <consortium name="Pathogen Informatics"/>
        </authorList>
    </citation>
    <scope>NUCLEOTIDE SEQUENCE [LARGE SCALE GENOMIC DNA]</scope>
    <source>
        <strain evidence="2 3">NCTC9185</strain>
    </source>
</reference>
<dbReference type="Gene3D" id="1.20.1640.10">
    <property type="entry name" value="Multidrug efflux transporter AcrB transmembrane domain"/>
    <property type="match status" value="1"/>
</dbReference>
<name>A0A4U9D5H0_RAOTE</name>
<dbReference type="GO" id="GO:0042910">
    <property type="term" value="F:xenobiotic transmembrane transporter activity"/>
    <property type="evidence" value="ECO:0007669"/>
    <property type="project" value="TreeGrafter"/>
</dbReference>
<proteinExistence type="predicted"/>
<gene>
    <name evidence="2" type="primary">mexB_5</name>
    <name evidence="2" type="ORF">NCTC9185_02958</name>
</gene>
<dbReference type="Pfam" id="PF00873">
    <property type="entry name" value="ACR_tran"/>
    <property type="match status" value="1"/>
</dbReference>
<dbReference type="SUPFAM" id="SSF82866">
    <property type="entry name" value="Multidrug efflux transporter AcrB transmembrane domain"/>
    <property type="match status" value="1"/>
</dbReference>
<sequence>MQGKGIVEAALEACRLRLRPIVMTSIAFIAGTIPLILGHGAGAEVRGVTGITVFSGMLGVTLFGLFLTPVFYVTLRKFVARGKPAAEVQPS</sequence>
<dbReference type="PANTHER" id="PTHR32063:SF11">
    <property type="entry name" value="CATION OR DRUG EFFLUX SYSTEM PROTEIN"/>
    <property type="match status" value="1"/>
</dbReference>
<protein>
    <submittedName>
        <fullName evidence="2">Multidrug-efflux transporter MexB</fullName>
    </submittedName>
</protein>
<dbReference type="GO" id="GO:0005886">
    <property type="term" value="C:plasma membrane"/>
    <property type="evidence" value="ECO:0007669"/>
    <property type="project" value="TreeGrafter"/>
</dbReference>